<comment type="caution">
    <text evidence="2">The sequence shown here is derived from an EMBL/GenBank/DDBJ whole genome shotgun (WGS) entry which is preliminary data.</text>
</comment>
<dbReference type="EMBL" id="LGUE01000004">
    <property type="protein sequence ID" value="KON84998.1"/>
    <property type="molecule type" value="Genomic_DNA"/>
</dbReference>
<keyword evidence="1" id="KW-0812">Transmembrane</keyword>
<feature type="transmembrane region" description="Helical" evidence="1">
    <location>
        <begin position="84"/>
        <end position="103"/>
    </location>
</feature>
<dbReference type="Proteomes" id="UP000037405">
    <property type="component" value="Unassembled WGS sequence"/>
</dbReference>
<dbReference type="STRING" id="189381.GCA_900166615_01227"/>
<organism evidence="2 3">
    <name type="scientific">Rossellomorea marisflavi</name>
    <dbReference type="NCBI Taxonomy" id="189381"/>
    <lineage>
        <taxon>Bacteria</taxon>
        <taxon>Bacillati</taxon>
        <taxon>Bacillota</taxon>
        <taxon>Bacilli</taxon>
        <taxon>Bacillales</taxon>
        <taxon>Bacillaceae</taxon>
        <taxon>Rossellomorea</taxon>
    </lineage>
</organism>
<evidence type="ECO:0000313" key="3">
    <source>
        <dbReference type="Proteomes" id="UP000037405"/>
    </source>
</evidence>
<dbReference type="PATRIC" id="fig|189381.12.peg.2749"/>
<keyword evidence="3" id="KW-1185">Reference proteome</keyword>
<proteinExistence type="predicted"/>
<keyword evidence="1" id="KW-0472">Membrane</keyword>
<feature type="transmembrane region" description="Helical" evidence="1">
    <location>
        <begin position="58"/>
        <end position="78"/>
    </location>
</feature>
<name>A0A0M0G5F8_9BACI</name>
<feature type="transmembrane region" description="Helical" evidence="1">
    <location>
        <begin position="28"/>
        <end position="46"/>
    </location>
</feature>
<sequence length="117" mass="12770">MYVFLKILVSALVIGAVTQIARRFPTYGGIIAALPLVSLLSIIWLHVQGEASERISTFSLGVLWGFPATAFLLVIVYLSLQHSLHLYAAIGLGLAGWALFLVLQDVVIKQAKIFFLS</sequence>
<keyword evidence="1" id="KW-1133">Transmembrane helix</keyword>
<accession>A0A0M0G5F8</accession>
<dbReference type="RefSeq" id="WP_053428597.1">
    <property type="nucleotide sequence ID" value="NZ_LGUE01000004.1"/>
</dbReference>
<dbReference type="AlphaFoldDB" id="A0A0M0G5F8"/>
<reference evidence="3" key="1">
    <citation type="submission" date="2015-07" db="EMBL/GenBank/DDBJ databases">
        <title>Fjat-14235 jcm11544.</title>
        <authorList>
            <person name="Liu B."/>
            <person name="Wang J."/>
            <person name="Zhu Y."/>
            <person name="Liu G."/>
            <person name="Chen Q."/>
            <person name="Chen Z."/>
            <person name="Lan J."/>
            <person name="Che J."/>
            <person name="Ge C."/>
            <person name="Shi H."/>
            <person name="Pan Z."/>
            <person name="Liu X."/>
        </authorList>
    </citation>
    <scope>NUCLEOTIDE SEQUENCE [LARGE SCALE GENOMIC DNA]</scope>
    <source>
        <strain evidence="3">JCM 11544</strain>
    </source>
</reference>
<gene>
    <name evidence="2" type="ORF">AF331_13455</name>
</gene>
<protein>
    <submittedName>
        <fullName evidence="2">Membrane protein</fullName>
    </submittedName>
</protein>
<dbReference type="OrthoDB" id="5397294at2"/>
<evidence type="ECO:0000313" key="2">
    <source>
        <dbReference type="EMBL" id="KON84998.1"/>
    </source>
</evidence>
<dbReference type="NCBIfam" id="NF006750">
    <property type="entry name" value="PRK09272.1-3"/>
    <property type="match status" value="1"/>
</dbReference>
<evidence type="ECO:0000256" key="1">
    <source>
        <dbReference type="SAM" id="Phobius"/>
    </source>
</evidence>